<proteinExistence type="predicted"/>
<gene>
    <name evidence="7" type="ORF">LMG23994_04571</name>
</gene>
<name>A0ABM8XLH5_9BURK</name>
<dbReference type="InterPro" id="IPR006620">
    <property type="entry name" value="Pro_4_hyd_alph"/>
</dbReference>
<reference evidence="7 8" key="1">
    <citation type="submission" date="2021-08" db="EMBL/GenBank/DDBJ databases">
        <authorList>
            <person name="Peeters C."/>
        </authorList>
    </citation>
    <scope>NUCLEOTIDE SEQUENCE [LARGE SCALE GENOMIC DNA]</scope>
    <source>
        <strain evidence="7 8">LMG 23994</strain>
    </source>
</reference>
<keyword evidence="4" id="KW-0560">Oxidoreductase</keyword>
<accession>A0ABM8XLH5</accession>
<evidence type="ECO:0000256" key="3">
    <source>
        <dbReference type="ARBA" id="ARBA00022964"/>
    </source>
</evidence>
<sequence>MMETDSSAVPVPAQYATPDAWPERRVVARMPGSLPMGGIVAQTPIHAFASTPRTLALRAQPECEPARRDIDLHGQLAFVIDDVATAQEVASIVEASEHFGFREEAPGIATPPGMRMNKSVHWVADDALLGPLMARIAPLLPGQVGGARLHGRLSHRLNIYRYDQNDVFNRHLDGDWPGYGLNEARTAMLEWGGGLRSCLTMLLYLNDADDGVSGGNTRLLGRDRRWTDVTPKKGSALFFRHGLTPDSVIHIGCRVESVVPKYVARINVMYEFP</sequence>
<dbReference type="EMBL" id="CAJZAF010000028">
    <property type="protein sequence ID" value="CAG9181074.1"/>
    <property type="molecule type" value="Genomic_DNA"/>
</dbReference>
<comment type="cofactor">
    <cofactor evidence="1">
        <name>L-ascorbate</name>
        <dbReference type="ChEBI" id="CHEBI:38290"/>
    </cofactor>
</comment>
<evidence type="ECO:0000259" key="6">
    <source>
        <dbReference type="SMART" id="SM00702"/>
    </source>
</evidence>
<dbReference type="Pfam" id="PF13640">
    <property type="entry name" value="2OG-FeII_Oxy_3"/>
    <property type="match status" value="1"/>
</dbReference>
<evidence type="ECO:0000256" key="1">
    <source>
        <dbReference type="ARBA" id="ARBA00001961"/>
    </source>
</evidence>
<keyword evidence="3" id="KW-0223">Dioxygenase</keyword>
<evidence type="ECO:0000313" key="7">
    <source>
        <dbReference type="EMBL" id="CAG9181074.1"/>
    </source>
</evidence>
<protein>
    <recommendedName>
        <fullName evidence="6">Prolyl 4-hydroxylase alpha subunit domain-containing protein</fullName>
    </recommendedName>
</protein>
<comment type="caution">
    <text evidence="7">The sequence shown here is derived from an EMBL/GenBank/DDBJ whole genome shotgun (WGS) entry which is preliminary data.</text>
</comment>
<feature type="domain" description="Prolyl 4-hydroxylase alpha subunit" evidence="6">
    <location>
        <begin position="75"/>
        <end position="269"/>
    </location>
</feature>
<evidence type="ECO:0000256" key="4">
    <source>
        <dbReference type="ARBA" id="ARBA00023002"/>
    </source>
</evidence>
<dbReference type="InterPro" id="IPR044862">
    <property type="entry name" value="Pro_4_hyd_alph_FE2OG_OXY"/>
</dbReference>
<dbReference type="RefSeq" id="WP_224006236.1">
    <property type="nucleotide sequence ID" value="NZ_CAJZAF010000028.1"/>
</dbReference>
<keyword evidence="8" id="KW-1185">Reference proteome</keyword>
<dbReference type="SMART" id="SM00702">
    <property type="entry name" value="P4Hc"/>
    <property type="match status" value="1"/>
</dbReference>
<dbReference type="PANTHER" id="PTHR10869:SF246">
    <property type="entry name" value="TRANSMEMBRANE PROLYL 4-HYDROXYLASE"/>
    <property type="match status" value="1"/>
</dbReference>
<dbReference type="PANTHER" id="PTHR10869">
    <property type="entry name" value="PROLYL 4-HYDROXYLASE ALPHA SUBUNIT"/>
    <property type="match status" value="1"/>
</dbReference>
<evidence type="ECO:0000256" key="2">
    <source>
        <dbReference type="ARBA" id="ARBA00022723"/>
    </source>
</evidence>
<keyword evidence="2" id="KW-0479">Metal-binding</keyword>
<evidence type="ECO:0000313" key="8">
    <source>
        <dbReference type="Proteomes" id="UP000701702"/>
    </source>
</evidence>
<dbReference type="Gene3D" id="2.60.120.620">
    <property type="entry name" value="q2cbj1_9rhob like domain"/>
    <property type="match status" value="1"/>
</dbReference>
<dbReference type="InterPro" id="IPR045054">
    <property type="entry name" value="P4HA-like"/>
</dbReference>
<keyword evidence="5" id="KW-0408">Iron</keyword>
<organism evidence="7 8">
    <name type="scientific">Cupriavidus pinatubonensis</name>
    <dbReference type="NCBI Taxonomy" id="248026"/>
    <lineage>
        <taxon>Bacteria</taxon>
        <taxon>Pseudomonadati</taxon>
        <taxon>Pseudomonadota</taxon>
        <taxon>Betaproteobacteria</taxon>
        <taxon>Burkholderiales</taxon>
        <taxon>Burkholderiaceae</taxon>
        <taxon>Cupriavidus</taxon>
    </lineage>
</organism>
<dbReference type="Proteomes" id="UP000701702">
    <property type="component" value="Unassembled WGS sequence"/>
</dbReference>
<evidence type="ECO:0000256" key="5">
    <source>
        <dbReference type="ARBA" id="ARBA00023004"/>
    </source>
</evidence>